<name>A0A813YF33_9BILA</name>
<reference evidence="3" key="1">
    <citation type="submission" date="2021-02" db="EMBL/GenBank/DDBJ databases">
        <authorList>
            <person name="Nowell W R."/>
        </authorList>
    </citation>
    <scope>NUCLEOTIDE SEQUENCE</scope>
</reference>
<organism evidence="3 5">
    <name type="scientific">Rotaria sordida</name>
    <dbReference type="NCBI Taxonomy" id="392033"/>
    <lineage>
        <taxon>Eukaryota</taxon>
        <taxon>Metazoa</taxon>
        <taxon>Spiralia</taxon>
        <taxon>Gnathifera</taxon>
        <taxon>Rotifera</taxon>
        <taxon>Eurotatoria</taxon>
        <taxon>Bdelloidea</taxon>
        <taxon>Philodinida</taxon>
        <taxon>Philodinidae</taxon>
        <taxon>Rotaria</taxon>
    </lineage>
</organism>
<sequence length="448" mass="52111">MNLAAGIESHTTNGLSSSSTHQRKTKQQENLLELKNAKLIRSISQHDEELEERQQILIRKKGEQEIIRNETDKIVLWRQPINTIHYCLLEIIYLIHHNFKHLLSYRKTLFLSSILLLFFLFIYKSEGSHQKSIHEIESLFFWTLYWFGLGVASSIGLGTGLHTFLLYLGPFIAQVTLAAYECGSIKFPRPPYPNEIVCPLSSRIDETILTDLLETKPISFWNILWKVKLEAFFWGLGTAFGELPPYFMARAARLGTTDVDDDEGLIDFKRLIIDAELNSSQNLTLFQRLRYSVYRLIERIGFFGILLCASIPNPLFDLAGITCGYFLISFSRFFFATIIGKALIKMSIQTIFIIFLFSEHHVERMIRCMKHIPFYGNLLQTPFKDWLHEQKMNMHRKPGQHLTNQITRISTLTKIFNLFVAAMIAYFIISIINSLAQRYYKRIRTKCK</sequence>
<evidence type="ECO:0008006" key="6">
    <source>
        <dbReference type="Google" id="ProtNLM"/>
    </source>
</evidence>
<evidence type="ECO:0000256" key="1">
    <source>
        <dbReference type="SAM" id="MobiDB-lite"/>
    </source>
</evidence>
<proteinExistence type="predicted"/>
<evidence type="ECO:0000313" key="3">
    <source>
        <dbReference type="EMBL" id="CAF0883396.1"/>
    </source>
</evidence>
<evidence type="ECO:0000313" key="5">
    <source>
        <dbReference type="Proteomes" id="UP000663864"/>
    </source>
</evidence>
<evidence type="ECO:0000256" key="2">
    <source>
        <dbReference type="SAM" id="Phobius"/>
    </source>
</evidence>
<feature type="region of interest" description="Disordered" evidence="1">
    <location>
        <begin position="1"/>
        <end position="22"/>
    </location>
</feature>
<keyword evidence="2" id="KW-0812">Transmembrane</keyword>
<dbReference type="Proteomes" id="UP000663864">
    <property type="component" value="Unassembled WGS sequence"/>
</dbReference>
<evidence type="ECO:0000313" key="4">
    <source>
        <dbReference type="EMBL" id="CAF3959484.1"/>
    </source>
</evidence>
<feature type="transmembrane region" description="Helical" evidence="2">
    <location>
        <begin position="415"/>
        <end position="436"/>
    </location>
</feature>
<keyword evidence="2" id="KW-1133">Transmembrane helix</keyword>
<dbReference type="Proteomes" id="UP000663836">
    <property type="component" value="Unassembled WGS sequence"/>
</dbReference>
<gene>
    <name evidence="4" type="ORF">JBS370_LOCUS24005</name>
    <name evidence="3" type="ORF">ZHD862_LOCUS6502</name>
</gene>
<keyword evidence="2" id="KW-0472">Membrane</keyword>
<accession>A0A813YF33</accession>
<protein>
    <recommendedName>
        <fullName evidence="6">Vacuole membrane protein 1-like protein</fullName>
    </recommendedName>
</protein>
<feature type="compositionally biased region" description="Polar residues" evidence="1">
    <location>
        <begin position="9"/>
        <end position="20"/>
    </location>
</feature>
<dbReference type="EMBL" id="CAJOBD010003640">
    <property type="protein sequence ID" value="CAF3959484.1"/>
    <property type="molecule type" value="Genomic_DNA"/>
</dbReference>
<feature type="transmembrane region" description="Helical" evidence="2">
    <location>
        <begin position="300"/>
        <end position="327"/>
    </location>
</feature>
<feature type="transmembrane region" description="Helical" evidence="2">
    <location>
        <begin position="144"/>
        <end position="168"/>
    </location>
</feature>
<dbReference type="AlphaFoldDB" id="A0A813YF33"/>
<comment type="caution">
    <text evidence="3">The sequence shown here is derived from an EMBL/GenBank/DDBJ whole genome shotgun (WGS) entry which is preliminary data.</text>
</comment>
<feature type="transmembrane region" description="Helical" evidence="2">
    <location>
        <begin position="108"/>
        <end position="124"/>
    </location>
</feature>
<feature type="transmembrane region" description="Helical" evidence="2">
    <location>
        <begin position="333"/>
        <end position="357"/>
    </location>
</feature>
<dbReference type="EMBL" id="CAJNOT010000184">
    <property type="protein sequence ID" value="CAF0883396.1"/>
    <property type="molecule type" value="Genomic_DNA"/>
</dbReference>